<protein>
    <recommendedName>
        <fullName evidence="4">Lipoprotein</fullName>
    </recommendedName>
</protein>
<accession>A0A8J3D9I6</accession>
<sequence>MLGNYKIVAGAIAGVVLLSGCAMNDRGILRPDEHLDATWNGDVNKTDAMQRFLYNTNQFFVNDGIQFHDHVQKDMGLNAGETWYPTEEMANGEVPFYPPCKTVADPEPDPAKVESMVEYTAPEPVAKPGSTSVPATKSAPVPKSMPEPGAGTIDYKMLQRSIKTQ</sequence>
<evidence type="ECO:0008006" key="4">
    <source>
        <dbReference type="Google" id="ProtNLM"/>
    </source>
</evidence>
<name>A0A8J3D9I6_9BACT</name>
<dbReference type="AlphaFoldDB" id="A0A8J3D9I6"/>
<dbReference type="Proteomes" id="UP000642829">
    <property type="component" value="Unassembled WGS sequence"/>
</dbReference>
<evidence type="ECO:0000313" key="2">
    <source>
        <dbReference type="EMBL" id="GHB93247.1"/>
    </source>
</evidence>
<organism evidence="2 3">
    <name type="scientific">Cerasicoccus arenae</name>
    <dbReference type="NCBI Taxonomy" id="424488"/>
    <lineage>
        <taxon>Bacteria</taxon>
        <taxon>Pseudomonadati</taxon>
        <taxon>Verrucomicrobiota</taxon>
        <taxon>Opitutia</taxon>
        <taxon>Puniceicoccales</taxon>
        <taxon>Cerasicoccaceae</taxon>
        <taxon>Cerasicoccus</taxon>
    </lineage>
</organism>
<reference evidence="2" key="2">
    <citation type="submission" date="2020-09" db="EMBL/GenBank/DDBJ databases">
        <authorList>
            <person name="Sun Q."/>
            <person name="Kim S."/>
        </authorList>
    </citation>
    <scope>NUCLEOTIDE SEQUENCE</scope>
    <source>
        <strain evidence="2">KCTC 12870</strain>
    </source>
</reference>
<evidence type="ECO:0000256" key="1">
    <source>
        <dbReference type="SAM" id="MobiDB-lite"/>
    </source>
</evidence>
<dbReference type="PROSITE" id="PS51257">
    <property type="entry name" value="PROKAR_LIPOPROTEIN"/>
    <property type="match status" value="1"/>
</dbReference>
<dbReference type="EMBL" id="BMXG01000003">
    <property type="protein sequence ID" value="GHB93247.1"/>
    <property type="molecule type" value="Genomic_DNA"/>
</dbReference>
<proteinExistence type="predicted"/>
<keyword evidence="3" id="KW-1185">Reference proteome</keyword>
<gene>
    <name evidence="2" type="ORF">GCM10007047_05700</name>
</gene>
<reference evidence="2" key="1">
    <citation type="journal article" date="2014" name="Int. J. Syst. Evol. Microbiol.">
        <title>Complete genome sequence of Corynebacterium casei LMG S-19264T (=DSM 44701T), isolated from a smear-ripened cheese.</title>
        <authorList>
            <consortium name="US DOE Joint Genome Institute (JGI-PGF)"/>
            <person name="Walter F."/>
            <person name="Albersmeier A."/>
            <person name="Kalinowski J."/>
            <person name="Ruckert C."/>
        </authorList>
    </citation>
    <scope>NUCLEOTIDE SEQUENCE</scope>
    <source>
        <strain evidence="2">KCTC 12870</strain>
    </source>
</reference>
<evidence type="ECO:0000313" key="3">
    <source>
        <dbReference type="Proteomes" id="UP000642829"/>
    </source>
</evidence>
<comment type="caution">
    <text evidence="2">The sequence shown here is derived from an EMBL/GenBank/DDBJ whole genome shotgun (WGS) entry which is preliminary data.</text>
</comment>
<feature type="region of interest" description="Disordered" evidence="1">
    <location>
        <begin position="122"/>
        <end position="165"/>
    </location>
</feature>